<accession>A0A1D7XGM6</accession>
<dbReference type="InterPro" id="IPR023299">
    <property type="entry name" value="ATPase_P-typ_cyto_dom_N"/>
</dbReference>
<dbReference type="GO" id="GO:0046872">
    <property type="term" value="F:metal ion binding"/>
    <property type="evidence" value="ECO:0007669"/>
    <property type="project" value="UniProtKB-KW"/>
</dbReference>
<gene>
    <name evidence="19" type="primary">cadA</name>
    <name evidence="19" type="ORF">BGI42_01665</name>
</gene>
<evidence type="ECO:0000256" key="14">
    <source>
        <dbReference type="ARBA" id="ARBA00023136"/>
    </source>
</evidence>
<feature type="transmembrane region" description="Helical" evidence="17">
    <location>
        <begin position="143"/>
        <end position="163"/>
    </location>
</feature>
<dbReference type="InterPro" id="IPR006121">
    <property type="entry name" value="HMA_dom"/>
</dbReference>
<sequence length="753" mass="82791">MDDEMKLSLNGLDCANCANKIERKVNDMEDVEEANMNFSLGKLTVKLHENKDKEKVFNLIKDIVKKLEPHVIVTDEKDVFNNKVNINKLNYSCKKPCCSHESCATHNNGNSTHVHVKKYNHSENISHDNKTNSTTKLFDKKKFFYENQVSIIGLILYIIAILFREENYLNTSIFIFSYILIGGEVLKIAFKNILRGEIFDENFLMTIATVGALAIGEYPEAVGVMMFYKIGELFQGYAVNKSRKSITSLMNIRPEYANIITNQGEQKVSPEEVKKNDFIVVKPGERIPLDGVVIEGTGSIDTSALTGESLPREINVGDELLSGSINLNSVIKLKVTKMFSESTVSKILNLVENSSSKKAKTEKFITKFSRLYTPIVVFLAIAVAIIPPILIKGEVFSDWLYRALIFLVISCPCALVISVPLGLFAGIGGASKKGILIKGGNYIEVLKNVDTVVFDKTGTLTKGTFKVSEINAIDMEKEDFLRISALGESFSNHPIAKSIVKEFKGELKKDNVEDYKELSGHGIKAVIEGKNVILGNYKLLEDNNINLKKVEKAGTVVYVSIDGKYSGNIVIADEIKEDSIKAIKKLKTTGIKRTVMLTGDNNIVANSVAKVIGIDEVKSELLPGDKVLEIEKLITNNQSKGKVMFVGDGINDAPVLARADVGIAMGGIGSDAAIEAADVVLMKDNPLALSDAIKISKKVNLILWQNIIFALGVKIFVLVLGAFGIANMWEAVFADVGVTLIAILNSMRSLKNN</sequence>
<feature type="transmembrane region" description="Helical" evidence="17">
    <location>
        <begin position="403"/>
        <end position="428"/>
    </location>
</feature>
<dbReference type="SUPFAM" id="SSF56784">
    <property type="entry name" value="HAD-like"/>
    <property type="match status" value="1"/>
</dbReference>
<dbReference type="Gene3D" id="3.30.70.100">
    <property type="match status" value="1"/>
</dbReference>
<evidence type="ECO:0000256" key="12">
    <source>
        <dbReference type="ARBA" id="ARBA00022967"/>
    </source>
</evidence>
<dbReference type="InterPro" id="IPR027256">
    <property type="entry name" value="P-typ_ATPase_IB"/>
</dbReference>
<dbReference type="InterPro" id="IPR051014">
    <property type="entry name" value="Cation_Transport_ATPase_IB"/>
</dbReference>
<feature type="transmembrane region" description="Helical" evidence="17">
    <location>
        <begin position="703"/>
        <end position="725"/>
    </location>
</feature>
<name>A0A1D7XGM6_9CLOT</name>
<evidence type="ECO:0000256" key="16">
    <source>
        <dbReference type="ARBA" id="ARBA00049338"/>
    </source>
</evidence>
<keyword evidence="11" id="KW-0460">Magnesium</keyword>
<evidence type="ECO:0000256" key="3">
    <source>
        <dbReference type="ARBA" id="ARBA00022475"/>
    </source>
</evidence>
<organism evidence="19 20">
    <name type="scientific">Clostridium taeniosporum</name>
    <dbReference type="NCBI Taxonomy" id="394958"/>
    <lineage>
        <taxon>Bacteria</taxon>
        <taxon>Bacillati</taxon>
        <taxon>Bacillota</taxon>
        <taxon>Clostridia</taxon>
        <taxon>Eubacteriales</taxon>
        <taxon>Clostridiaceae</taxon>
        <taxon>Clostridium</taxon>
    </lineage>
</organism>
<comment type="catalytic activity">
    <reaction evidence="15">
        <text>Zn(2+)(in) + ATP + H2O = Zn(2+)(out) + ADP + phosphate + H(+)</text>
        <dbReference type="Rhea" id="RHEA:20621"/>
        <dbReference type="ChEBI" id="CHEBI:15377"/>
        <dbReference type="ChEBI" id="CHEBI:15378"/>
        <dbReference type="ChEBI" id="CHEBI:29105"/>
        <dbReference type="ChEBI" id="CHEBI:30616"/>
        <dbReference type="ChEBI" id="CHEBI:43474"/>
        <dbReference type="ChEBI" id="CHEBI:456216"/>
        <dbReference type="EC" id="7.2.2.12"/>
    </reaction>
</comment>
<dbReference type="CDD" id="cd00371">
    <property type="entry name" value="HMA"/>
    <property type="match status" value="1"/>
</dbReference>
<keyword evidence="10 17" id="KW-0067">ATP-binding</keyword>
<dbReference type="NCBIfam" id="TIGR01494">
    <property type="entry name" value="ATPase_P-type"/>
    <property type="match status" value="1"/>
</dbReference>
<evidence type="ECO:0000313" key="19">
    <source>
        <dbReference type="EMBL" id="AOR22514.1"/>
    </source>
</evidence>
<keyword evidence="3 17" id="KW-1003">Cell membrane</keyword>
<reference evidence="20" key="1">
    <citation type="submission" date="2016-09" db="EMBL/GenBank/DDBJ databases">
        <title>Genomics of Clostridium taeniosporum, an organism which forms endospores with ribbon-like appendages.</title>
        <authorList>
            <person name="Walker J.R."/>
        </authorList>
    </citation>
    <scope>NUCLEOTIDE SEQUENCE [LARGE SCALE GENOMIC DNA]</scope>
    <source>
        <strain evidence="20">1/k</strain>
    </source>
</reference>
<evidence type="ECO:0000256" key="11">
    <source>
        <dbReference type="ARBA" id="ARBA00022842"/>
    </source>
</evidence>
<evidence type="ECO:0000256" key="5">
    <source>
        <dbReference type="ARBA" id="ARBA00022553"/>
    </source>
</evidence>
<evidence type="ECO:0000313" key="20">
    <source>
        <dbReference type="Proteomes" id="UP000094652"/>
    </source>
</evidence>
<dbReference type="InterPro" id="IPR023298">
    <property type="entry name" value="ATPase_P-typ_TM_dom_sf"/>
</dbReference>
<evidence type="ECO:0000256" key="4">
    <source>
        <dbReference type="ARBA" id="ARBA00022539"/>
    </source>
</evidence>
<feature type="transmembrane region" description="Helical" evidence="17">
    <location>
        <begin position="169"/>
        <end position="190"/>
    </location>
</feature>
<dbReference type="SFLD" id="SFLDS00003">
    <property type="entry name" value="Haloacid_Dehalogenase"/>
    <property type="match status" value="1"/>
</dbReference>
<dbReference type="InterPro" id="IPR036412">
    <property type="entry name" value="HAD-like_sf"/>
</dbReference>
<dbReference type="OrthoDB" id="9760364at2"/>
<dbReference type="AlphaFoldDB" id="A0A1D7XGM6"/>
<dbReference type="PROSITE" id="PS50846">
    <property type="entry name" value="HMA_2"/>
    <property type="match status" value="1"/>
</dbReference>
<dbReference type="PRINTS" id="PR00941">
    <property type="entry name" value="CDATPASE"/>
</dbReference>
<dbReference type="GO" id="GO:0005886">
    <property type="term" value="C:plasma membrane"/>
    <property type="evidence" value="ECO:0007669"/>
    <property type="project" value="UniProtKB-SubCell"/>
</dbReference>
<dbReference type="PRINTS" id="PR00119">
    <property type="entry name" value="CATATPASE"/>
</dbReference>
<dbReference type="SUPFAM" id="SSF81665">
    <property type="entry name" value="Calcium ATPase, transmembrane domain M"/>
    <property type="match status" value="1"/>
</dbReference>
<evidence type="ECO:0000256" key="7">
    <source>
        <dbReference type="ARBA" id="ARBA00022723"/>
    </source>
</evidence>
<evidence type="ECO:0000256" key="13">
    <source>
        <dbReference type="ARBA" id="ARBA00022989"/>
    </source>
</evidence>
<keyword evidence="7 17" id="KW-0479">Metal-binding</keyword>
<keyword evidence="14 17" id="KW-0472">Membrane</keyword>
<dbReference type="STRING" id="394958.BGI42_01665"/>
<dbReference type="NCBIfam" id="TIGR01512">
    <property type="entry name" value="ATPase-IB2_Cd"/>
    <property type="match status" value="1"/>
</dbReference>
<comment type="catalytic activity">
    <reaction evidence="16">
        <text>Cd(2+)(in) + ATP + H2O = Cd(2+)(out) + ADP + phosphate + H(+)</text>
        <dbReference type="Rhea" id="RHEA:12132"/>
        <dbReference type="ChEBI" id="CHEBI:15377"/>
        <dbReference type="ChEBI" id="CHEBI:15378"/>
        <dbReference type="ChEBI" id="CHEBI:30616"/>
        <dbReference type="ChEBI" id="CHEBI:43474"/>
        <dbReference type="ChEBI" id="CHEBI:48775"/>
        <dbReference type="ChEBI" id="CHEBI:456216"/>
        <dbReference type="EC" id="7.2.2.21"/>
    </reaction>
</comment>
<dbReference type="Gene3D" id="3.40.50.1000">
    <property type="entry name" value="HAD superfamily/HAD-like"/>
    <property type="match status" value="1"/>
</dbReference>
<dbReference type="SUPFAM" id="SSF81653">
    <property type="entry name" value="Calcium ATPase, transduction domain A"/>
    <property type="match status" value="1"/>
</dbReference>
<evidence type="ECO:0000256" key="10">
    <source>
        <dbReference type="ARBA" id="ARBA00022840"/>
    </source>
</evidence>
<evidence type="ECO:0000256" key="17">
    <source>
        <dbReference type="RuleBase" id="RU362081"/>
    </source>
</evidence>
<dbReference type="InterPro" id="IPR023214">
    <property type="entry name" value="HAD_sf"/>
</dbReference>
<keyword evidence="6 17" id="KW-0812">Transmembrane</keyword>
<dbReference type="PANTHER" id="PTHR48085:SF5">
    <property type="entry name" value="CADMIUM_ZINC-TRANSPORTING ATPASE HMA4-RELATED"/>
    <property type="match status" value="1"/>
</dbReference>
<keyword evidence="5" id="KW-0597">Phosphoprotein</keyword>
<dbReference type="Pfam" id="PF00403">
    <property type="entry name" value="HMA"/>
    <property type="match status" value="1"/>
</dbReference>
<dbReference type="InterPro" id="IPR008250">
    <property type="entry name" value="ATPase_P-typ_transduc_dom_A_sf"/>
</dbReference>
<dbReference type="InterPro" id="IPR059000">
    <property type="entry name" value="ATPase_P-type_domA"/>
</dbReference>
<dbReference type="InterPro" id="IPR018303">
    <property type="entry name" value="ATPase_P-typ_P_site"/>
</dbReference>
<evidence type="ECO:0000256" key="8">
    <source>
        <dbReference type="ARBA" id="ARBA00022741"/>
    </source>
</evidence>
<dbReference type="InterPro" id="IPR044492">
    <property type="entry name" value="P_typ_ATPase_HD_dom"/>
</dbReference>
<dbReference type="PANTHER" id="PTHR48085">
    <property type="entry name" value="CADMIUM/ZINC-TRANSPORTING ATPASE HMA2-RELATED"/>
    <property type="match status" value="1"/>
</dbReference>
<dbReference type="SUPFAM" id="SSF55008">
    <property type="entry name" value="HMA, heavy metal-associated domain"/>
    <property type="match status" value="1"/>
</dbReference>
<dbReference type="FunFam" id="2.70.150.10:FF:000002">
    <property type="entry name" value="Copper-transporting ATPase 1, putative"/>
    <property type="match status" value="1"/>
</dbReference>
<proteinExistence type="inferred from homology"/>
<dbReference type="EMBL" id="CP017253">
    <property type="protein sequence ID" value="AOR22514.1"/>
    <property type="molecule type" value="Genomic_DNA"/>
</dbReference>
<dbReference type="SFLD" id="SFLDG00002">
    <property type="entry name" value="C1.7:_P-type_atpase_like"/>
    <property type="match status" value="1"/>
</dbReference>
<keyword evidence="13 17" id="KW-1133">Transmembrane helix</keyword>
<dbReference type="Pfam" id="PF00122">
    <property type="entry name" value="E1-E2_ATPase"/>
    <property type="match status" value="1"/>
</dbReference>
<comment type="subcellular location">
    <subcellularLocation>
        <location evidence="1">Cell membrane</location>
        <topology evidence="1">Multi-pass membrane protein</topology>
    </subcellularLocation>
</comment>
<dbReference type="InterPro" id="IPR036163">
    <property type="entry name" value="HMA_dom_sf"/>
</dbReference>
<dbReference type="KEGG" id="ctae:BGI42_01665"/>
<feature type="transmembrane region" description="Helical" evidence="17">
    <location>
        <begin position="371"/>
        <end position="391"/>
    </location>
</feature>
<dbReference type="Pfam" id="PF00702">
    <property type="entry name" value="Hydrolase"/>
    <property type="match status" value="1"/>
</dbReference>
<dbReference type="NCBIfam" id="TIGR01525">
    <property type="entry name" value="ATPase-IB_hvy"/>
    <property type="match status" value="1"/>
</dbReference>
<dbReference type="Proteomes" id="UP000094652">
    <property type="component" value="Chromosome"/>
</dbReference>
<keyword evidence="4" id="KW-0104">Cadmium</keyword>
<keyword evidence="8 17" id="KW-0547">Nucleotide-binding</keyword>
<feature type="domain" description="HMA" evidence="18">
    <location>
        <begin position="3"/>
        <end position="72"/>
    </location>
</feature>
<evidence type="ECO:0000256" key="9">
    <source>
        <dbReference type="ARBA" id="ARBA00022833"/>
    </source>
</evidence>
<dbReference type="RefSeq" id="WP_069678675.1">
    <property type="nucleotide sequence ID" value="NZ_CP017253.2"/>
</dbReference>
<dbReference type="PROSITE" id="PS00154">
    <property type="entry name" value="ATPASE_E1_E2"/>
    <property type="match status" value="1"/>
</dbReference>
<dbReference type="GO" id="GO:0008551">
    <property type="term" value="F:P-type cadmium transporter activity"/>
    <property type="evidence" value="ECO:0007669"/>
    <property type="project" value="UniProtKB-EC"/>
</dbReference>
<protein>
    <submittedName>
        <fullName evidence="19">Cadmium-translocating P-type ATPase</fullName>
    </submittedName>
</protein>
<evidence type="ECO:0000256" key="1">
    <source>
        <dbReference type="ARBA" id="ARBA00004651"/>
    </source>
</evidence>
<dbReference type="SFLD" id="SFLDF00027">
    <property type="entry name" value="p-type_atpase"/>
    <property type="match status" value="1"/>
</dbReference>
<keyword evidence="20" id="KW-1185">Reference proteome</keyword>
<evidence type="ECO:0000256" key="6">
    <source>
        <dbReference type="ARBA" id="ARBA00022692"/>
    </source>
</evidence>
<dbReference type="Gene3D" id="2.70.150.10">
    <property type="entry name" value="Calcium-transporting ATPase, cytoplasmic transduction domain A"/>
    <property type="match status" value="1"/>
</dbReference>
<keyword evidence="9" id="KW-0862">Zinc</keyword>
<dbReference type="InterPro" id="IPR001757">
    <property type="entry name" value="P_typ_ATPase"/>
</dbReference>
<dbReference type="GO" id="GO:0005524">
    <property type="term" value="F:ATP binding"/>
    <property type="evidence" value="ECO:0007669"/>
    <property type="project" value="UniProtKB-UniRule"/>
</dbReference>
<evidence type="ECO:0000256" key="15">
    <source>
        <dbReference type="ARBA" id="ARBA00047308"/>
    </source>
</evidence>
<comment type="similarity">
    <text evidence="2 17">Belongs to the cation transport ATPase (P-type) (TC 3.A.3) family. Type IB subfamily.</text>
</comment>
<dbReference type="GO" id="GO:0016463">
    <property type="term" value="F:P-type zinc transporter activity"/>
    <property type="evidence" value="ECO:0007669"/>
    <property type="project" value="UniProtKB-EC"/>
</dbReference>
<dbReference type="CDD" id="cd07548">
    <property type="entry name" value="P-type_ATPase-Cd_Zn_Co_like"/>
    <property type="match status" value="1"/>
</dbReference>
<dbReference type="Gene3D" id="3.40.1110.10">
    <property type="entry name" value="Calcium-transporting ATPase, cytoplasmic domain N"/>
    <property type="match status" value="1"/>
</dbReference>
<evidence type="ECO:0000256" key="2">
    <source>
        <dbReference type="ARBA" id="ARBA00006024"/>
    </source>
</evidence>
<keyword evidence="12" id="KW-1278">Translocase</keyword>
<dbReference type="FunFam" id="3.40.1110.10:FF:000066">
    <property type="entry name" value="Cadmium-translocating P-type ATPase"/>
    <property type="match status" value="1"/>
</dbReference>
<dbReference type="GO" id="GO:0016887">
    <property type="term" value="F:ATP hydrolysis activity"/>
    <property type="evidence" value="ECO:0007669"/>
    <property type="project" value="InterPro"/>
</dbReference>
<evidence type="ECO:0000259" key="18">
    <source>
        <dbReference type="PROSITE" id="PS50846"/>
    </source>
</evidence>